<gene>
    <name evidence="3" type="ORF">CONLIGDRAFT_695381</name>
</gene>
<dbReference type="EMBL" id="KV875094">
    <property type="protein sequence ID" value="OIW33053.1"/>
    <property type="molecule type" value="Genomic_DNA"/>
</dbReference>
<feature type="region of interest" description="Disordered" evidence="1">
    <location>
        <begin position="17"/>
        <end position="84"/>
    </location>
</feature>
<accession>A0A1J7J0N5</accession>
<feature type="transmembrane region" description="Helical" evidence="2">
    <location>
        <begin position="290"/>
        <end position="309"/>
    </location>
</feature>
<keyword evidence="2" id="KW-1133">Transmembrane helix</keyword>
<feature type="compositionally biased region" description="Basic and acidic residues" evidence="1">
    <location>
        <begin position="66"/>
        <end position="84"/>
    </location>
</feature>
<dbReference type="Proteomes" id="UP000182658">
    <property type="component" value="Unassembled WGS sequence"/>
</dbReference>
<sequence length="400" mass="44105">MGNSPRHQVWYCCQCDTPPESERKLHGSTTSKREGDRGQTASSSLPVDLVSSADRPPAYNGAGNTIDREKAHEGENRSKQHRNDFSSTEVCSACKGDRGRGKGGDWARPCAMLRNCRHCFPLRESQPLGEISNGVVDGGLHDKDSVWPAWEERRCTWPDDETPRHHSLISIGTGHDRGKADIGICWSGATEEVRPQAVEREPYQGSELVCKHASTSPLFRTIDWCSILVGGIATLAILDINAGKRPRYVMSLAKADWFLGMCPHQGTDHRPLTELSLRSNLSYSLRWPCFPLYLAAICAYSAVGIYHLVRRPRHWADCGLLAVKGSILTGAWLGRRAMVDALILGAFLSLVCSRAIDCILDRQSTGTKPDGDEEKYPLLPIKGQSNPHIPPPDGVWRCGS</sequence>
<organism evidence="3 4">
    <name type="scientific">Coniochaeta ligniaria NRRL 30616</name>
    <dbReference type="NCBI Taxonomy" id="1408157"/>
    <lineage>
        <taxon>Eukaryota</taxon>
        <taxon>Fungi</taxon>
        <taxon>Dikarya</taxon>
        <taxon>Ascomycota</taxon>
        <taxon>Pezizomycotina</taxon>
        <taxon>Sordariomycetes</taxon>
        <taxon>Sordariomycetidae</taxon>
        <taxon>Coniochaetales</taxon>
        <taxon>Coniochaetaceae</taxon>
        <taxon>Coniochaeta</taxon>
    </lineage>
</organism>
<reference evidence="3 4" key="1">
    <citation type="submission" date="2016-10" db="EMBL/GenBank/DDBJ databases">
        <title>Draft genome sequence of Coniochaeta ligniaria NRRL30616, a lignocellulolytic fungus for bioabatement of inhibitors in plant biomass hydrolysates.</title>
        <authorList>
            <consortium name="DOE Joint Genome Institute"/>
            <person name="Jimenez D.J."/>
            <person name="Hector R.E."/>
            <person name="Riley R."/>
            <person name="Sun H."/>
            <person name="Grigoriev I.V."/>
            <person name="Van Elsas J.D."/>
            <person name="Nichols N.N."/>
        </authorList>
    </citation>
    <scope>NUCLEOTIDE SEQUENCE [LARGE SCALE GENOMIC DNA]</scope>
    <source>
        <strain evidence="3 4">NRRL 30616</strain>
    </source>
</reference>
<evidence type="ECO:0000256" key="2">
    <source>
        <dbReference type="SAM" id="Phobius"/>
    </source>
</evidence>
<keyword evidence="4" id="KW-1185">Reference proteome</keyword>
<keyword evidence="2" id="KW-0472">Membrane</keyword>
<dbReference type="AlphaFoldDB" id="A0A1J7J0N5"/>
<name>A0A1J7J0N5_9PEZI</name>
<evidence type="ECO:0000313" key="3">
    <source>
        <dbReference type="EMBL" id="OIW33053.1"/>
    </source>
</evidence>
<feature type="compositionally biased region" description="Basic and acidic residues" evidence="1">
    <location>
        <begin position="20"/>
        <end position="37"/>
    </location>
</feature>
<evidence type="ECO:0000256" key="1">
    <source>
        <dbReference type="SAM" id="MobiDB-lite"/>
    </source>
</evidence>
<evidence type="ECO:0000313" key="4">
    <source>
        <dbReference type="Proteomes" id="UP000182658"/>
    </source>
</evidence>
<protein>
    <submittedName>
        <fullName evidence="3">Uncharacterized protein</fullName>
    </submittedName>
</protein>
<dbReference type="InParanoid" id="A0A1J7J0N5"/>
<proteinExistence type="predicted"/>
<dbReference type="OrthoDB" id="4590918at2759"/>
<keyword evidence="2" id="KW-0812">Transmembrane</keyword>